<organism evidence="1 2">
    <name type="scientific">Flavobacterium reichenbachii</name>
    <dbReference type="NCBI Taxonomy" id="362418"/>
    <lineage>
        <taxon>Bacteria</taxon>
        <taxon>Pseudomonadati</taxon>
        <taxon>Bacteroidota</taxon>
        <taxon>Flavobacteriia</taxon>
        <taxon>Flavobacteriales</taxon>
        <taxon>Flavobacteriaceae</taxon>
        <taxon>Flavobacterium</taxon>
    </lineage>
</organism>
<dbReference type="AlphaFoldDB" id="A0A085ZLI8"/>
<protein>
    <submittedName>
        <fullName evidence="1">Uncharacterized protein</fullName>
    </submittedName>
</protein>
<comment type="caution">
    <text evidence="1">The sequence shown here is derived from an EMBL/GenBank/DDBJ whole genome shotgun (WGS) entry which is preliminary data.</text>
</comment>
<dbReference type="EMBL" id="JPRL01000001">
    <property type="protein sequence ID" value="KFF05302.1"/>
    <property type="molecule type" value="Genomic_DNA"/>
</dbReference>
<sequence length="65" mass="7591">MFFFIFIEFGFYESLVYHFAKSNKIPVPIVSYNGTLSCPETNFYFIKRNLKNCCNTSCLIGETNQ</sequence>
<accession>A0A085ZLI8</accession>
<reference evidence="1 2" key="1">
    <citation type="submission" date="2014-07" db="EMBL/GenBank/DDBJ databases">
        <title>Genome of Flavobacterium reichenbachii LMG 25512.</title>
        <authorList>
            <person name="Stropko S.J."/>
            <person name="Pipes S.E."/>
            <person name="Newman J.D."/>
        </authorList>
    </citation>
    <scope>NUCLEOTIDE SEQUENCE [LARGE SCALE GENOMIC DNA]</scope>
    <source>
        <strain evidence="1 2">LMG 25512</strain>
    </source>
</reference>
<evidence type="ECO:0000313" key="1">
    <source>
        <dbReference type="EMBL" id="KFF05302.1"/>
    </source>
</evidence>
<dbReference type="Proteomes" id="UP000028715">
    <property type="component" value="Unassembled WGS sequence"/>
</dbReference>
<gene>
    <name evidence="1" type="ORF">IW19_07045</name>
</gene>
<proteinExistence type="predicted"/>
<keyword evidence="2" id="KW-1185">Reference proteome</keyword>
<evidence type="ECO:0000313" key="2">
    <source>
        <dbReference type="Proteomes" id="UP000028715"/>
    </source>
</evidence>
<name>A0A085ZLI8_9FLAO</name>